<reference evidence="1 2" key="1">
    <citation type="journal article" date="2013" name="PLoS Genet.">
        <title>The genome and development-dependent transcriptomes of Pyronema confluens: a window into fungal evolution.</title>
        <authorList>
            <person name="Traeger S."/>
            <person name="Altegoer F."/>
            <person name="Freitag M."/>
            <person name="Gabaldon T."/>
            <person name="Kempken F."/>
            <person name="Kumar A."/>
            <person name="Marcet-Houben M."/>
            <person name="Poggeler S."/>
            <person name="Stajich J.E."/>
            <person name="Nowrousian M."/>
        </authorList>
    </citation>
    <scope>NUCLEOTIDE SEQUENCE [LARGE SCALE GENOMIC DNA]</scope>
    <source>
        <strain evidence="2">CBS 100304</strain>
        <tissue evidence="1">Vegetative mycelium</tissue>
    </source>
</reference>
<gene>
    <name evidence="1" type="ORF">PCON_13145</name>
</gene>
<dbReference type="AlphaFoldDB" id="U4LKZ4"/>
<dbReference type="EMBL" id="HF935853">
    <property type="protein sequence ID" value="CCX13552.1"/>
    <property type="molecule type" value="Genomic_DNA"/>
</dbReference>
<sequence length="20" mass="2317">MLDTPNVCRVRGREPLTKKC</sequence>
<accession>U4LKZ4</accession>
<protein>
    <submittedName>
        <fullName evidence="1">Uncharacterized protein</fullName>
    </submittedName>
</protein>
<dbReference type="Proteomes" id="UP000018144">
    <property type="component" value="Unassembled WGS sequence"/>
</dbReference>
<name>U4LKZ4_PYROM</name>
<keyword evidence="2" id="KW-1185">Reference proteome</keyword>
<evidence type="ECO:0000313" key="2">
    <source>
        <dbReference type="Proteomes" id="UP000018144"/>
    </source>
</evidence>
<proteinExistence type="predicted"/>
<evidence type="ECO:0000313" key="1">
    <source>
        <dbReference type="EMBL" id="CCX13552.1"/>
    </source>
</evidence>
<organism evidence="1 2">
    <name type="scientific">Pyronema omphalodes (strain CBS 100304)</name>
    <name type="common">Pyronema confluens</name>
    <dbReference type="NCBI Taxonomy" id="1076935"/>
    <lineage>
        <taxon>Eukaryota</taxon>
        <taxon>Fungi</taxon>
        <taxon>Dikarya</taxon>
        <taxon>Ascomycota</taxon>
        <taxon>Pezizomycotina</taxon>
        <taxon>Pezizomycetes</taxon>
        <taxon>Pezizales</taxon>
        <taxon>Pyronemataceae</taxon>
        <taxon>Pyronema</taxon>
    </lineage>
</organism>